<evidence type="ECO:0000256" key="4">
    <source>
        <dbReference type="ARBA" id="ARBA00022660"/>
    </source>
</evidence>
<keyword evidence="5 10" id="KW-0812">Transmembrane</keyword>
<proteinExistence type="inferred from homology"/>
<dbReference type="Pfam" id="PF00116">
    <property type="entry name" value="COX2"/>
    <property type="match status" value="1"/>
</dbReference>
<name>A0A840VSH2_9PROT</name>
<dbReference type="PROSITE" id="PS50999">
    <property type="entry name" value="COX2_TM"/>
    <property type="match status" value="1"/>
</dbReference>
<dbReference type="InterPro" id="IPR002429">
    <property type="entry name" value="CcO_II-like_C"/>
</dbReference>
<keyword evidence="8 10" id="KW-0472">Membrane</keyword>
<dbReference type="InterPro" id="IPR008972">
    <property type="entry name" value="Cupredoxin"/>
</dbReference>
<evidence type="ECO:0000256" key="9">
    <source>
        <dbReference type="SAM" id="MobiDB-lite"/>
    </source>
</evidence>
<dbReference type="PROSITE" id="PS50857">
    <property type="entry name" value="COX2_CUA"/>
    <property type="match status" value="1"/>
</dbReference>
<evidence type="ECO:0000256" key="3">
    <source>
        <dbReference type="ARBA" id="ARBA00022448"/>
    </source>
</evidence>
<keyword evidence="14" id="KW-1185">Reference proteome</keyword>
<feature type="domain" description="Cytochrome oxidase subunit II copper A binding" evidence="11">
    <location>
        <begin position="117"/>
        <end position="229"/>
    </location>
</feature>
<keyword evidence="3" id="KW-0813">Transport</keyword>
<keyword evidence="6" id="KW-0249">Electron transport</keyword>
<comment type="subcellular location">
    <subcellularLocation>
        <location evidence="1">Membrane</location>
        <topology evidence="1">Multi-pass membrane protein</topology>
    </subcellularLocation>
</comment>
<feature type="domain" description="Cytochrome oxidase subunit II transmembrane region profile" evidence="12">
    <location>
        <begin position="9"/>
        <end position="105"/>
    </location>
</feature>
<dbReference type="Proteomes" id="UP000553706">
    <property type="component" value="Unassembled WGS sequence"/>
</dbReference>
<evidence type="ECO:0000313" key="14">
    <source>
        <dbReference type="Proteomes" id="UP000553706"/>
    </source>
</evidence>
<dbReference type="GO" id="GO:0042773">
    <property type="term" value="P:ATP synthesis coupled electron transport"/>
    <property type="evidence" value="ECO:0007669"/>
    <property type="project" value="TreeGrafter"/>
</dbReference>
<feature type="region of interest" description="Disordered" evidence="9">
    <location>
        <begin position="287"/>
        <end position="306"/>
    </location>
</feature>
<organism evidence="13 14">
    <name type="scientific">Acidocella aromatica</name>
    <dbReference type="NCBI Taxonomy" id="1303579"/>
    <lineage>
        <taxon>Bacteria</taxon>
        <taxon>Pseudomonadati</taxon>
        <taxon>Pseudomonadota</taxon>
        <taxon>Alphaproteobacteria</taxon>
        <taxon>Acetobacterales</taxon>
        <taxon>Acidocellaceae</taxon>
        <taxon>Acidocella</taxon>
    </lineage>
</organism>
<accession>A0A840VSH2</accession>
<evidence type="ECO:0000256" key="7">
    <source>
        <dbReference type="ARBA" id="ARBA00022989"/>
    </source>
</evidence>
<gene>
    <name evidence="13" type="ORF">HNP71_001441</name>
</gene>
<evidence type="ECO:0000259" key="12">
    <source>
        <dbReference type="PROSITE" id="PS50999"/>
    </source>
</evidence>
<keyword evidence="7 10" id="KW-1133">Transmembrane helix</keyword>
<keyword evidence="13" id="KW-0560">Oxidoreductase</keyword>
<evidence type="ECO:0000256" key="1">
    <source>
        <dbReference type="ARBA" id="ARBA00004141"/>
    </source>
</evidence>
<evidence type="ECO:0000256" key="5">
    <source>
        <dbReference type="ARBA" id="ARBA00022692"/>
    </source>
</evidence>
<reference evidence="13 14" key="1">
    <citation type="submission" date="2020-08" db="EMBL/GenBank/DDBJ databases">
        <title>Genomic Encyclopedia of Type Strains, Phase IV (KMG-IV): sequencing the most valuable type-strain genomes for metagenomic binning, comparative biology and taxonomic classification.</title>
        <authorList>
            <person name="Goeker M."/>
        </authorList>
    </citation>
    <scope>NUCLEOTIDE SEQUENCE [LARGE SCALE GENOMIC DNA]</scope>
    <source>
        <strain evidence="13 14">DSM 27026</strain>
    </source>
</reference>
<evidence type="ECO:0000256" key="10">
    <source>
        <dbReference type="SAM" id="Phobius"/>
    </source>
</evidence>
<dbReference type="GO" id="GO:0005507">
    <property type="term" value="F:copper ion binding"/>
    <property type="evidence" value="ECO:0007669"/>
    <property type="project" value="InterPro"/>
</dbReference>
<dbReference type="PANTHER" id="PTHR22888">
    <property type="entry name" value="CYTOCHROME C OXIDASE, SUBUNIT II"/>
    <property type="match status" value="1"/>
</dbReference>
<keyword evidence="4" id="KW-0679">Respiratory chain</keyword>
<dbReference type="AlphaFoldDB" id="A0A840VSH2"/>
<dbReference type="PANTHER" id="PTHR22888:SF18">
    <property type="entry name" value="CYTOCHROME BO(3) UBIQUINOL OXIDASE SUBUNIT 2"/>
    <property type="match status" value="1"/>
</dbReference>
<dbReference type="InterPro" id="IPR045187">
    <property type="entry name" value="CcO_II"/>
</dbReference>
<comment type="similarity">
    <text evidence="2">Belongs to the cytochrome c oxidase subunit 2 family.</text>
</comment>
<evidence type="ECO:0000313" key="13">
    <source>
        <dbReference type="EMBL" id="MBB5373182.1"/>
    </source>
</evidence>
<dbReference type="InterPro" id="IPR036257">
    <property type="entry name" value="Cyt_c_oxidase_su2_TM_sf"/>
</dbReference>
<comment type="caution">
    <text evidence="13">The sequence shown here is derived from an EMBL/GenBank/DDBJ whole genome shotgun (WGS) entry which is preliminary data.</text>
</comment>
<protein>
    <submittedName>
        <fullName evidence="13">Cytochrome o ubiquinol oxidase subunit 2</fullName>
        <ecNumber evidence="13">1.10.3.-</ecNumber>
    </submittedName>
</protein>
<dbReference type="Gene3D" id="1.10.287.90">
    <property type="match status" value="1"/>
</dbReference>
<dbReference type="SUPFAM" id="SSF81464">
    <property type="entry name" value="Cytochrome c oxidase subunit II-like, transmembrane region"/>
    <property type="match status" value="1"/>
</dbReference>
<dbReference type="Gene3D" id="2.60.40.420">
    <property type="entry name" value="Cupredoxins - blue copper proteins"/>
    <property type="match status" value="1"/>
</dbReference>
<sequence>MLAPLALAGCSTDNMRLFHPVGLMGGLEYHYTMWITGIMLLIIVPTVLMTIIFPLRYHHSRNAKYTPDWHFSAVIEILAWAIPLGMVVVLAYMSVSAIYRIDPWTTPALADAPGASLPPVKVEVIATDWQWVFVYPDENIATIDDLVVPAGRRVQLTMTATEAMNGFYIPQVAPMVDAMPAMISKDAFEIDQPAEFTGFSTDFSGAGFSWMYFKTRILAQADYDAWVKSVQASQNQLTYDVFTQKIAQPQVNYGAVPSYFSAPNAGSLFGKVVMDAMMGKTYPVPDSLTKSVSSTEGEAPASPAAK</sequence>
<dbReference type="GO" id="GO:0004129">
    <property type="term" value="F:cytochrome-c oxidase activity"/>
    <property type="evidence" value="ECO:0007669"/>
    <property type="project" value="InterPro"/>
</dbReference>
<dbReference type="EMBL" id="JACHFJ010000005">
    <property type="protein sequence ID" value="MBB5373182.1"/>
    <property type="molecule type" value="Genomic_DNA"/>
</dbReference>
<dbReference type="InterPro" id="IPR011759">
    <property type="entry name" value="Cyt_c_oxidase_su2_TM_dom"/>
</dbReference>
<feature type="transmembrane region" description="Helical" evidence="10">
    <location>
        <begin position="69"/>
        <end position="93"/>
    </location>
</feature>
<evidence type="ECO:0000259" key="11">
    <source>
        <dbReference type="PROSITE" id="PS50857"/>
    </source>
</evidence>
<dbReference type="GO" id="GO:0016020">
    <property type="term" value="C:membrane"/>
    <property type="evidence" value="ECO:0007669"/>
    <property type="project" value="UniProtKB-SubCell"/>
</dbReference>
<dbReference type="EC" id="1.10.3.-" evidence="13"/>
<evidence type="ECO:0000256" key="6">
    <source>
        <dbReference type="ARBA" id="ARBA00022982"/>
    </source>
</evidence>
<dbReference type="SUPFAM" id="SSF49503">
    <property type="entry name" value="Cupredoxins"/>
    <property type="match status" value="1"/>
</dbReference>
<evidence type="ECO:0000256" key="8">
    <source>
        <dbReference type="ARBA" id="ARBA00023136"/>
    </source>
</evidence>
<feature type="transmembrane region" description="Helical" evidence="10">
    <location>
        <begin position="31"/>
        <end position="57"/>
    </location>
</feature>
<evidence type="ECO:0000256" key="2">
    <source>
        <dbReference type="ARBA" id="ARBA00007866"/>
    </source>
</evidence>
<dbReference type="GO" id="GO:0016491">
    <property type="term" value="F:oxidoreductase activity"/>
    <property type="evidence" value="ECO:0007669"/>
    <property type="project" value="UniProtKB-KW"/>
</dbReference>